<organism evidence="1 2">
    <name type="scientific">Sphingobacterium oryzagri</name>
    <dbReference type="NCBI Taxonomy" id="3025669"/>
    <lineage>
        <taxon>Bacteria</taxon>
        <taxon>Pseudomonadati</taxon>
        <taxon>Bacteroidota</taxon>
        <taxon>Sphingobacteriia</taxon>
        <taxon>Sphingobacteriales</taxon>
        <taxon>Sphingobacteriaceae</taxon>
        <taxon>Sphingobacterium</taxon>
    </lineage>
</organism>
<evidence type="ECO:0008006" key="3">
    <source>
        <dbReference type="Google" id="ProtNLM"/>
    </source>
</evidence>
<name>A0ABY7WSD2_9SPHI</name>
<evidence type="ECO:0000313" key="2">
    <source>
        <dbReference type="Proteomes" id="UP001221558"/>
    </source>
</evidence>
<dbReference type="Proteomes" id="UP001221558">
    <property type="component" value="Chromosome"/>
</dbReference>
<protein>
    <recommendedName>
        <fullName evidence="3">Lipocalin-like domain-containing protein</fullName>
    </recommendedName>
</protein>
<evidence type="ECO:0000313" key="1">
    <source>
        <dbReference type="EMBL" id="WDF70214.1"/>
    </source>
</evidence>
<sequence>MLLLFTCSLLLASCKKDEDQQELLYGRWYTYSSEFIETDLEDGSVRIDKDTVENSNEYFEFTRDGKVLTLDMAPATFTQTKDSLFITVIYRDQEELYPLAYRISGNELTLSRTDNYQYEIVQQNITYRKR</sequence>
<keyword evidence="2" id="KW-1185">Reference proteome</keyword>
<proteinExistence type="predicted"/>
<accession>A0ABY7WSD2</accession>
<dbReference type="RefSeq" id="WP_274268923.1">
    <property type="nucleotide sequence ID" value="NZ_CP117880.1"/>
</dbReference>
<dbReference type="EMBL" id="CP117880">
    <property type="protein sequence ID" value="WDF70214.1"/>
    <property type="molecule type" value="Genomic_DNA"/>
</dbReference>
<gene>
    <name evidence="1" type="ORF">PQ465_07500</name>
</gene>
<reference evidence="1 2" key="1">
    <citation type="submission" date="2023-02" db="EMBL/GenBank/DDBJ databases">
        <title>Genome sequence of Sphingobacterium sp. KACC 22765.</title>
        <authorList>
            <person name="Kim S."/>
            <person name="Heo J."/>
            <person name="Kwon S.-W."/>
        </authorList>
    </citation>
    <scope>NUCLEOTIDE SEQUENCE [LARGE SCALE GENOMIC DNA]</scope>
    <source>
        <strain evidence="1 2">KACC 22765</strain>
    </source>
</reference>